<dbReference type="PROSITE" id="PS50970">
    <property type="entry name" value="HCY"/>
    <property type="match status" value="1"/>
</dbReference>
<keyword evidence="12" id="KW-1185">Reference proteome</keyword>
<dbReference type="GO" id="GO:0006555">
    <property type="term" value="P:methionine metabolic process"/>
    <property type="evidence" value="ECO:0007669"/>
    <property type="project" value="InterPro"/>
</dbReference>
<evidence type="ECO:0000313" key="11">
    <source>
        <dbReference type="EMBL" id="SNB63466.1"/>
    </source>
</evidence>
<dbReference type="InterPro" id="IPR036589">
    <property type="entry name" value="HCY_dom_sf"/>
</dbReference>
<dbReference type="InterPro" id="IPR029041">
    <property type="entry name" value="FAD-linked_oxidoreductase-like"/>
</dbReference>
<dbReference type="PANTHER" id="PTHR11103:SF18">
    <property type="entry name" value="SLR1189 PROTEIN"/>
    <property type="match status" value="1"/>
</dbReference>
<keyword evidence="5 8" id="KW-0808">Transferase</keyword>
<dbReference type="EMBL" id="FYEK01000024">
    <property type="protein sequence ID" value="SNB63466.1"/>
    <property type="molecule type" value="Genomic_DNA"/>
</dbReference>
<feature type="region of interest" description="Disordered" evidence="9">
    <location>
        <begin position="627"/>
        <end position="656"/>
    </location>
</feature>
<dbReference type="InterPro" id="IPR003171">
    <property type="entry name" value="Mehydrof_redctse-like"/>
</dbReference>
<feature type="binding site" evidence="8">
    <location>
        <position position="213"/>
    </location>
    <ligand>
        <name>Zn(2+)</name>
        <dbReference type="ChEBI" id="CHEBI:29105"/>
    </ligand>
</feature>
<feature type="domain" description="Hcy-binding" evidence="10">
    <location>
        <begin position="4"/>
        <end position="299"/>
    </location>
</feature>
<proteinExistence type="predicted"/>
<dbReference type="Pfam" id="PF02219">
    <property type="entry name" value="MTHFR"/>
    <property type="match status" value="1"/>
</dbReference>
<accession>A0A212QVB3</accession>
<evidence type="ECO:0000256" key="4">
    <source>
        <dbReference type="ARBA" id="ARBA00022630"/>
    </source>
</evidence>
<dbReference type="GO" id="GO:0004489">
    <property type="term" value="F:methylenetetrahydrofolate reductase [NAD(P)H] activity"/>
    <property type="evidence" value="ECO:0007669"/>
    <property type="project" value="InterPro"/>
</dbReference>
<dbReference type="SUPFAM" id="SSF82282">
    <property type="entry name" value="Homocysteine S-methyltransferase"/>
    <property type="match status" value="1"/>
</dbReference>
<keyword evidence="3 8" id="KW-0489">Methyltransferase</keyword>
<reference evidence="12" key="1">
    <citation type="submission" date="2017-06" db="EMBL/GenBank/DDBJ databases">
        <authorList>
            <person name="Varghese N."/>
            <person name="Submissions S."/>
        </authorList>
    </citation>
    <scope>NUCLEOTIDE SEQUENCE [LARGE SCALE GENOMIC DNA]</scope>
    <source>
        <strain evidence="12">JAD2</strain>
    </source>
</reference>
<evidence type="ECO:0000256" key="3">
    <source>
        <dbReference type="ARBA" id="ARBA00022603"/>
    </source>
</evidence>
<dbReference type="Gene3D" id="3.20.20.220">
    <property type="match status" value="1"/>
</dbReference>
<dbReference type="FunCoup" id="A0A212QVB3">
    <property type="interactions" value="95"/>
</dbReference>
<protein>
    <submittedName>
        <fullName evidence="11">Homocysteine S-methyltransferase</fullName>
    </submittedName>
</protein>
<sequence>MISKPSLLERLARGPVLADGAMGTMLYARGFSFDRCYEALNLEAPDVVREIHRLYLEAGAEILETNTFGANRYRLAEHGLEDQVARLNRAGVELARQAASAAGRPVWIAGSVGPLGVPLAPLGRVKAVEAREAFREQIAALAEAGVDLLILETFSSLPELVEAVRAAQEVAPHLPLVAEMTFAQDGHTLMGHTPEEVVDALMALGVPLIGANCSVGPAKLLPVIRRMAARVREAGGPPPDLVVMPNAGWPEMAAGRLRYPATPDYFADYARRFLALGVRVIGGCCGTTPEHIAAIRRTLSAHPEPAPEPQPVILMPPPPPAPMEQPPTELARRLRSGRLVISVEVDPPRGPDASGLLEVARSLKAGGVDVLNIADSPMARLRMSPWALAFLVQNHVGMETILHFPTRGRNLLRIQSDLLAVHALGVRNLFIVMGDPPAQGDYPEASDAMDIVPSGLVRLIKERFNAGQDHAGEPIGRPTAFFVGVALNFNAPDPAREIKALRRKVRAGADFIMTQPVYEPEALRAFLRRYEEEAGPLSIPILAGVLPLVSLRHAEFLHNEVPGIMVPEAVRERLRRAGEERARGEGLRIAQEVVAELAEFVQGLYVMPPMGRYELVFSLMEAIPPHRRGGGRTGEPAMESEGPQVSGGRGELSDER</sequence>
<name>A0A212QVB3_9CHLR</name>
<dbReference type="CDD" id="cd00537">
    <property type="entry name" value="MTHFR"/>
    <property type="match status" value="1"/>
</dbReference>
<evidence type="ECO:0000256" key="6">
    <source>
        <dbReference type="ARBA" id="ARBA00022827"/>
    </source>
</evidence>
<dbReference type="AlphaFoldDB" id="A0A212QVB3"/>
<dbReference type="PANTHER" id="PTHR11103">
    <property type="entry name" value="SLR1189 PROTEIN"/>
    <property type="match status" value="1"/>
</dbReference>
<feature type="binding site" evidence="8">
    <location>
        <position position="285"/>
    </location>
    <ligand>
        <name>Zn(2+)</name>
        <dbReference type="ChEBI" id="CHEBI:29105"/>
    </ligand>
</feature>
<keyword evidence="6" id="KW-0274">FAD</keyword>
<evidence type="ECO:0000256" key="7">
    <source>
        <dbReference type="ARBA" id="ARBA00023002"/>
    </source>
</evidence>
<keyword evidence="4" id="KW-0285">Flavoprotein</keyword>
<dbReference type="Gene3D" id="3.20.20.330">
    <property type="entry name" value="Homocysteine-binding-like domain"/>
    <property type="match status" value="1"/>
</dbReference>
<keyword evidence="7" id="KW-0560">Oxidoreductase</keyword>
<comment type="cofactor">
    <cofactor evidence="1">
        <name>FAD</name>
        <dbReference type="ChEBI" id="CHEBI:57692"/>
    </cofactor>
</comment>
<dbReference type="UniPathway" id="UPA00193"/>
<dbReference type="GO" id="GO:0032259">
    <property type="term" value="P:methylation"/>
    <property type="evidence" value="ECO:0007669"/>
    <property type="project" value="UniProtKB-KW"/>
</dbReference>
<evidence type="ECO:0000256" key="2">
    <source>
        <dbReference type="ARBA" id="ARBA00004777"/>
    </source>
</evidence>
<gene>
    <name evidence="11" type="ORF">SAMN02746019_00006450</name>
</gene>
<dbReference type="InterPro" id="IPR003726">
    <property type="entry name" value="HCY_dom"/>
</dbReference>
<dbReference type="SUPFAM" id="SSF51730">
    <property type="entry name" value="FAD-linked oxidoreductase"/>
    <property type="match status" value="1"/>
</dbReference>
<dbReference type="GO" id="GO:0046872">
    <property type="term" value="F:metal ion binding"/>
    <property type="evidence" value="ECO:0007669"/>
    <property type="project" value="UniProtKB-KW"/>
</dbReference>
<dbReference type="GO" id="GO:0008168">
    <property type="term" value="F:methyltransferase activity"/>
    <property type="evidence" value="ECO:0007669"/>
    <property type="project" value="UniProtKB-UniRule"/>
</dbReference>
<dbReference type="NCBIfam" id="NF006396">
    <property type="entry name" value="PRK08645.1"/>
    <property type="match status" value="1"/>
</dbReference>
<feature type="binding site" evidence="8">
    <location>
        <position position="284"/>
    </location>
    <ligand>
        <name>Zn(2+)</name>
        <dbReference type="ChEBI" id="CHEBI:29105"/>
    </ligand>
</feature>
<keyword evidence="8" id="KW-0862">Zinc</keyword>
<dbReference type="RefSeq" id="WP_200808102.1">
    <property type="nucleotide sequence ID" value="NZ_FYEK01000024.1"/>
</dbReference>
<dbReference type="GO" id="GO:0035999">
    <property type="term" value="P:tetrahydrofolate interconversion"/>
    <property type="evidence" value="ECO:0007669"/>
    <property type="project" value="UniProtKB-UniPathway"/>
</dbReference>
<dbReference type="Pfam" id="PF02574">
    <property type="entry name" value="S-methyl_trans"/>
    <property type="match status" value="1"/>
</dbReference>
<dbReference type="InParanoid" id="A0A212QVB3"/>
<evidence type="ECO:0000256" key="5">
    <source>
        <dbReference type="ARBA" id="ARBA00022679"/>
    </source>
</evidence>
<evidence type="ECO:0000313" key="12">
    <source>
        <dbReference type="Proteomes" id="UP000197025"/>
    </source>
</evidence>
<evidence type="ECO:0000259" key="10">
    <source>
        <dbReference type="PROSITE" id="PS50970"/>
    </source>
</evidence>
<comment type="cofactor">
    <cofactor evidence="8">
        <name>Zn(2+)</name>
        <dbReference type="ChEBI" id="CHEBI:29105"/>
    </cofactor>
</comment>
<dbReference type="Proteomes" id="UP000197025">
    <property type="component" value="Unassembled WGS sequence"/>
</dbReference>
<organism evidence="11 12">
    <name type="scientific">Thermoflexus hugenholtzii JAD2</name>
    <dbReference type="NCBI Taxonomy" id="877466"/>
    <lineage>
        <taxon>Bacteria</taxon>
        <taxon>Bacillati</taxon>
        <taxon>Chloroflexota</taxon>
        <taxon>Thermoflexia</taxon>
        <taxon>Thermoflexales</taxon>
        <taxon>Thermoflexaceae</taxon>
        <taxon>Thermoflexus</taxon>
    </lineage>
</organism>
<evidence type="ECO:0000256" key="1">
    <source>
        <dbReference type="ARBA" id="ARBA00001974"/>
    </source>
</evidence>
<evidence type="ECO:0000256" key="8">
    <source>
        <dbReference type="PROSITE-ProRule" id="PRU00333"/>
    </source>
</evidence>
<comment type="pathway">
    <text evidence="2">One-carbon metabolism; tetrahydrofolate interconversion.</text>
</comment>
<keyword evidence="8" id="KW-0479">Metal-binding</keyword>
<evidence type="ECO:0000256" key="9">
    <source>
        <dbReference type="SAM" id="MobiDB-lite"/>
    </source>
</evidence>